<proteinExistence type="predicted"/>
<sequence>MSRRGPTAGRLNRVVAQWKIEADARAKAEKEKKEDEK</sequence>
<protein>
    <submittedName>
        <fullName evidence="1">Uncharacterized protein</fullName>
    </submittedName>
</protein>
<organism evidence="1">
    <name type="scientific">marine metagenome</name>
    <dbReference type="NCBI Taxonomy" id="408172"/>
    <lineage>
        <taxon>unclassified sequences</taxon>
        <taxon>metagenomes</taxon>
        <taxon>ecological metagenomes</taxon>
    </lineage>
</organism>
<dbReference type="AlphaFoldDB" id="A0A382X1E6"/>
<accession>A0A382X1E6</accession>
<evidence type="ECO:0000313" key="1">
    <source>
        <dbReference type="EMBL" id="SVD64208.1"/>
    </source>
</evidence>
<reference evidence="1" key="1">
    <citation type="submission" date="2018-05" db="EMBL/GenBank/DDBJ databases">
        <authorList>
            <person name="Lanie J.A."/>
            <person name="Ng W.-L."/>
            <person name="Kazmierczak K.M."/>
            <person name="Andrzejewski T.M."/>
            <person name="Davidsen T.M."/>
            <person name="Wayne K.J."/>
            <person name="Tettelin H."/>
            <person name="Glass J.I."/>
            <person name="Rusch D."/>
            <person name="Podicherti R."/>
            <person name="Tsui H.-C.T."/>
            <person name="Winkler M.E."/>
        </authorList>
    </citation>
    <scope>NUCLEOTIDE SEQUENCE</scope>
</reference>
<dbReference type="EMBL" id="UINC01163742">
    <property type="protein sequence ID" value="SVD64208.1"/>
    <property type="molecule type" value="Genomic_DNA"/>
</dbReference>
<gene>
    <name evidence="1" type="ORF">METZ01_LOCUS417062</name>
</gene>
<name>A0A382X1E6_9ZZZZ</name>